<gene>
    <name evidence="2" type="ORF">DWW02_15280</name>
</gene>
<reference evidence="2 3" key="1">
    <citation type="submission" date="2018-08" db="EMBL/GenBank/DDBJ databases">
        <title>A genome reference for cultivated species of the human gut microbiota.</title>
        <authorList>
            <person name="Zou Y."/>
            <person name="Xue W."/>
            <person name="Luo G."/>
        </authorList>
    </citation>
    <scope>NUCLEOTIDE SEQUENCE [LARGE SCALE GENOMIC DNA]</scope>
    <source>
        <strain evidence="2 3">AF14-18</strain>
    </source>
</reference>
<evidence type="ECO:0000313" key="2">
    <source>
        <dbReference type="EMBL" id="RGV75650.1"/>
    </source>
</evidence>
<evidence type="ECO:0000259" key="1">
    <source>
        <dbReference type="Pfam" id="PF03435"/>
    </source>
</evidence>
<organism evidence="2 3">
    <name type="scientific">Enterocloster bolteae</name>
    <dbReference type="NCBI Taxonomy" id="208479"/>
    <lineage>
        <taxon>Bacteria</taxon>
        <taxon>Bacillati</taxon>
        <taxon>Bacillota</taxon>
        <taxon>Clostridia</taxon>
        <taxon>Lachnospirales</taxon>
        <taxon>Lachnospiraceae</taxon>
        <taxon>Enterocloster</taxon>
    </lineage>
</organism>
<dbReference type="Gene3D" id="3.40.50.720">
    <property type="entry name" value="NAD(P)-binding Rossmann-like Domain"/>
    <property type="match status" value="1"/>
</dbReference>
<dbReference type="SUPFAM" id="SSF51735">
    <property type="entry name" value="NAD(P)-binding Rossmann-fold domains"/>
    <property type="match status" value="1"/>
</dbReference>
<comment type="caution">
    <text evidence="2">The sequence shown here is derived from an EMBL/GenBank/DDBJ whole genome shotgun (WGS) entry which is preliminary data.</text>
</comment>
<dbReference type="EMBL" id="QRZM01000005">
    <property type="protein sequence ID" value="RGV75650.1"/>
    <property type="molecule type" value="Genomic_DNA"/>
</dbReference>
<dbReference type="PANTHER" id="PTHR43781:SF1">
    <property type="entry name" value="SACCHAROPINE DEHYDROGENASE"/>
    <property type="match status" value="1"/>
</dbReference>
<dbReference type="RefSeq" id="WP_118018849.1">
    <property type="nucleotide sequence ID" value="NZ_QRZM01000005.1"/>
</dbReference>
<feature type="domain" description="Saccharopine dehydrogenase NADP binding" evidence="1">
    <location>
        <begin position="5"/>
        <end position="109"/>
    </location>
</feature>
<sequence>MNKLIGILGCGGGVGQYVVNYLKGKYPLKCGQRKIVNMNADTDIEYVQVDVRNRKELIKFCQNCSIVINCTGPSYYLSREIASVVCEHNIDYIDTFGIGIDKEELYNYESTMIIGAGSFPGLSGILPVWIRKEQQESEIRRVNIFAGGNEHITASACADFLLSTFSQFGKIDSYYSHQQIKKTENITERVPLIFPDTAEIMEYLPDEIYLSAEYSRIDELHWYNVQTNSEYRNIIQEALLKLMISQEYEYVNRLAENVKRKLENKREESKTWYRIWLEIETVTEKKNYGYEALDSYKINGRIAAFCAEALCSGICQKGIYWPFEILDAEIVMNSLINEEILIGLKENDKKMQEHNLNYEEGEL</sequence>
<proteinExistence type="predicted"/>
<name>A0A412Z6S4_9FIRM</name>
<evidence type="ECO:0000313" key="3">
    <source>
        <dbReference type="Proteomes" id="UP000284543"/>
    </source>
</evidence>
<dbReference type="InterPro" id="IPR005097">
    <property type="entry name" value="Sacchrp_dh_NADP-bd"/>
</dbReference>
<dbReference type="Proteomes" id="UP000284543">
    <property type="component" value="Unassembled WGS sequence"/>
</dbReference>
<protein>
    <recommendedName>
        <fullName evidence="1">Saccharopine dehydrogenase NADP binding domain-containing protein</fullName>
    </recommendedName>
</protein>
<dbReference type="AlphaFoldDB" id="A0A412Z6S4"/>
<dbReference type="InterPro" id="IPR036291">
    <property type="entry name" value="NAD(P)-bd_dom_sf"/>
</dbReference>
<accession>A0A412Z6S4</accession>
<dbReference type="PANTHER" id="PTHR43781">
    <property type="entry name" value="SACCHAROPINE DEHYDROGENASE"/>
    <property type="match status" value="1"/>
</dbReference>
<dbReference type="Pfam" id="PF03435">
    <property type="entry name" value="Sacchrp_dh_NADP"/>
    <property type="match status" value="1"/>
</dbReference>